<keyword evidence="2" id="KW-0479">Metal-binding</keyword>
<dbReference type="PANTHER" id="PTHR35005:SF1">
    <property type="entry name" value="2-AMINO-5-FORMYLAMINO-6-RIBOSYLAMINOPYRIMIDIN-4(3H)-ONE 5'-MONOPHOSPHATE DEFORMYLASE"/>
    <property type="match status" value="1"/>
</dbReference>
<evidence type="ECO:0000256" key="4">
    <source>
        <dbReference type="ARBA" id="ARBA00022833"/>
    </source>
</evidence>
<dbReference type="AlphaFoldDB" id="A0A9X1NDP9"/>
<keyword evidence="4" id="KW-0862">Zinc</keyword>
<proteinExistence type="inferred from homology"/>
<gene>
    <name evidence="6" type="ORF">LR394_09660</name>
</gene>
<evidence type="ECO:0000313" key="6">
    <source>
        <dbReference type="EMBL" id="MCD5311163.1"/>
    </source>
</evidence>
<accession>A0A9X1NDP9</accession>
<dbReference type="Proteomes" id="UP001138997">
    <property type="component" value="Unassembled WGS sequence"/>
</dbReference>
<dbReference type="SUPFAM" id="SSF102215">
    <property type="entry name" value="Creatininase"/>
    <property type="match status" value="1"/>
</dbReference>
<dbReference type="GO" id="GO:0016811">
    <property type="term" value="F:hydrolase activity, acting on carbon-nitrogen (but not peptide) bonds, in linear amides"/>
    <property type="evidence" value="ECO:0007669"/>
    <property type="project" value="TreeGrafter"/>
</dbReference>
<protein>
    <submittedName>
        <fullName evidence="6">Creatininase family protein</fullName>
    </submittedName>
</protein>
<dbReference type="Pfam" id="PF02633">
    <property type="entry name" value="Creatininase"/>
    <property type="match status" value="1"/>
</dbReference>
<name>A0A9X1NDP9_9ACTN</name>
<dbReference type="PANTHER" id="PTHR35005">
    <property type="entry name" value="3-DEHYDRO-SCYLLO-INOSOSE HYDROLASE"/>
    <property type="match status" value="1"/>
</dbReference>
<dbReference type="RefSeq" id="WP_231440341.1">
    <property type="nucleotide sequence ID" value="NZ_JAJOMB010000004.1"/>
</dbReference>
<comment type="similarity">
    <text evidence="5">Belongs to the creatininase superfamily.</text>
</comment>
<dbReference type="InterPro" id="IPR024087">
    <property type="entry name" value="Creatininase-like_sf"/>
</dbReference>
<dbReference type="InterPro" id="IPR003785">
    <property type="entry name" value="Creatininase/forma_Hydrolase"/>
</dbReference>
<organism evidence="6 7">
    <name type="scientific">Kineosporia babensis</name>
    <dbReference type="NCBI Taxonomy" id="499548"/>
    <lineage>
        <taxon>Bacteria</taxon>
        <taxon>Bacillati</taxon>
        <taxon>Actinomycetota</taxon>
        <taxon>Actinomycetes</taxon>
        <taxon>Kineosporiales</taxon>
        <taxon>Kineosporiaceae</taxon>
        <taxon>Kineosporia</taxon>
    </lineage>
</organism>
<dbReference type="Gene3D" id="3.40.50.10310">
    <property type="entry name" value="Creatininase"/>
    <property type="match status" value="1"/>
</dbReference>
<evidence type="ECO:0000256" key="3">
    <source>
        <dbReference type="ARBA" id="ARBA00022801"/>
    </source>
</evidence>
<comment type="caution">
    <text evidence="6">The sequence shown here is derived from an EMBL/GenBank/DDBJ whole genome shotgun (WGS) entry which is preliminary data.</text>
</comment>
<reference evidence="6" key="1">
    <citation type="submission" date="2021-11" db="EMBL/GenBank/DDBJ databases">
        <title>Streptomyces corallinus and Kineosporia corallina sp. nov., two new coral-derived marine actinobacteria.</title>
        <authorList>
            <person name="Buangrab K."/>
            <person name="Sutthacheep M."/>
            <person name="Yeemin T."/>
            <person name="Harunari E."/>
            <person name="Igarashi Y."/>
            <person name="Sripreechasak P."/>
            <person name="Kanchanasin P."/>
            <person name="Tanasupawat S."/>
            <person name="Phongsopitanun W."/>
        </authorList>
    </citation>
    <scope>NUCLEOTIDE SEQUENCE</scope>
    <source>
        <strain evidence="6">JCM 31032</strain>
    </source>
</reference>
<sequence length="261" mass="27738">MTHLLAHLSTAAVEAIDKTDAVVVQPIGAVEQHGAHLPLITDALTAERISDLAIRSLPADSNVWQLPTLAYGKSTEHLGRAGTVALSAATLMATCLDLGRSLAASGFRKLVFVNGHGGQPSLLDVVARDIRVETGLEVFPMMPGRFGLPEGITQVDEHYGIHGGQIETSIVWALAPELVRMDLAVRDGEAVGALYAGSRHLTLEGTVPTAWVTDDLSVSGVIGDATAANQEDGRRIVEHQTRCLAETLLEIRDFAFPELKG</sequence>
<keyword evidence="7" id="KW-1185">Reference proteome</keyword>
<dbReference type="GO" id="GO:0009231">
    <property type="term" value="P:riboflavin biosynthetic process"/>
    <property type="evidence" value="ECO:0007669"/>
    <property type="project" value="TreeGrafter"/>
</dbReference>
<evidence type="ECO:0000256" key="1">
    <source>
        <dbReference type="ARBA" id="ARBA00001947"/>
    </source>
</evidence>
<dbReference type="GO" id="GO:0046872">
    <property type="term" value="F:metal ion binding"/>
    <property type="evidence" value="ECO:0007669"/>
    <property type="project" value="UniProtKB-KW"/>
</dbReference>
<evidence type="ECO:0000313" key="7">
    <source>
        <dbReference type="Proteomes" id="UP001138997"/>
    </source>
</evidence>
<keyword evidence="3" id="KW-0378">Hydrolase</keyword>
<evidence type="ECO:0000256" key="5">
    <source>
        <dbReference type="ARBA" id="ARBA00024029"/>
    </source>
</evidence>
<evidence type="ECO:0000256" key="2">
    <source>
        <dbReference type="ARBA" id="ARBA00022723"/>
    </source>
</evidence>
<comment type="cofactor">
    <cofactor evidence="1">
        <name>Zn(2+)</name>
        <dbReference type="ChEBI" id="CHEBI:29105"/>
    </cofactor>
</comment>
<dbReference type="EMBL" id="JAJOMB010000004">
    <property type="protein sequence ID" value="MCD5311163.1"/>
    <property type="molecule type" value="Genomic_DNA"/>
</dbReference>